<accession>A0ABM4B7P8</accession>
<evidence type="ECO:0000313" key="12">
    <source>
        <dbReference type="Proteomes" id="UP001652625"/>
    </source>
</evidence>
<reference evidence="12" key="1">
    <citation type="submission" date="2025-05" db="UniProtKB">
        <authorList>
            <consortium name="RefSeq"/>
        </authorList>
    </citation>
    <scope>NUCLEOTIDE SEQUENCE [LARGE SCALE GENOMIC DNA]</scope>
</reference>
<dbReference type="PANTHER" id="PTHR12746:SF2">
    <property type="entry name" value="60S RIBOSOMAL EXPORT PROTEIN NMD3"/>
    <property type="match status" value="1"/>
</dbReference>
<evidence type="ECO:0000259" key="10">
    <source>
        <dbReference type="Pfam" id="PF21192"/>
    </source>
</evidence>
<evidence type="ECO:0000256" key="6">
    <source>
        <dbReference type="ARBA" id="ARBA00022927"/>
    </source>
</evidence>
<feature type="domain" description="Nmd3 N-terminal" evidence="9">
    <location>
        <begin position="17"/>
        <end position="245"/>
    </location>
</feature>
<keyword evidence="6 8" id="KW-0653">Protein transport</keyword>
<organism evidence="12 13">
    <name type="scientific">Hydra vulgaris</name>
    <name type="common">Hydra</name>
    <name type="synonym">Hydra attenuata</name>
    <dbReference type="NCBI Taxonomy" id="6087"/>
    <lineage>
        <taxon>Eukaryota</taxon>
        <taxon>Metazoa</taxon>
        <taxon>Cnidaria</taxon>
        <taxon>Hydrozoa</taxon>
        <taxon>Hydroidolina</taxon>
        <taxon>Anthoathecata</taxon>
        <taxon>Aplanulata</taxon>
        <taxon>Hydridae</taxon>
        <taxon>Hydra</taxon>
    </lineage>
</organism>
<evidence type="ECO:0000313" key="13">
    <source>
        <dbReference type="RefSeq" id="XP_065644887.1"/>
    </source>
</evidence>
<dbReference type="Pfam" id="PF04981">
    <property type="entry name" value="NMD3"/>
    <property type="match status" value="1"/>
</dbReference>
<keyword evidence="5 8" id="KW-0963">Cytoplasm</keyword>
<feature type="domain" description="60S ribosomal export protein NMD3 OB-fold" evidence="10">
    <location>
        <begin position="312"/>
        <end position="398"/>
    </location>
</feature>
<dbReference type="InterPro" id="IPR007064">
    <property type="entry name" value="Nmd3_N"/>
</dbReference>
<keyword evidence="12" id="KW-1185">Reference proteome</keyword>
<evidence type="ECO:0000256" key="1">
    <source>
        <dbReference type="ARBA" id="ARBA00002269"/>
    </source>
</evidence>
<protein>
    <recommendedName>
        <fullName evidence="3 8">60S ribosomal export protein NMD3</fullName>
    </recommendedName>
</protein>
<dbReference type="InterPro" id="IPR048899">
    <property type="entry name" value="NMD_SH3"/>
</dbReference>
<dbReference type="InterPro" id="IPR048898">
    <property type="entry name" value="OB_NMD3"/>
</dbReference>
<evidence type="ECO:0000256" key="2">
    <source>
        <dbReference type="ARBA" id="ARBA00009794"/>
    </source>
</evidence>
<evidence type="ECO:0000256" key="8">
    <source>
        <dbReference type="RuleBase" id="RU364108"/>
    </source>
</evidence>
<dbReference type="PANTHER" id="PTHR12746">
    <property type="entry name" value="NONSENSE-MEDIATED MRNA DECAY PROTEIN 3"/>
    <property type="match status" value="1"/>
</dbReference>
<reference evidence="13" key="2">
    <citation type="submission" date="2025-08" db="UniProtKB">
        <authorList>
            <consortium name="RefSeq"/>
        </authorList>
    </citation>
    <scope>IDENTIFICATION</scope>
</reference>
<dbReference type="Pfam" id="PF21193">
    <property type="entry name" value="NMD_SH3"/>
    <property type="match status" value="1"/>
</dbReference>
<keyword evidence="7 8" id="KW-0539">Nucleus</keyword>
<evidence type="ECO:0000259" key="9">
    <source>
        <dbReference type="Pfam" id="PF04981"/>
    </source>
</evidence>
<dbReference type="Pfam" id="PF21192">
    <property type="entry name" value="OB_NMD3"/>
    <property type="match status" value="1"/>
</dbReference>
<evidence type="ECO:0000256" key="5">
    <source>
        <dbReference type="ARBA" id="ARBA00022490"/>
    </source>
</evidence>
<evidence type="ECO:0000256" key="7">
    <source>
        <dbReference type="ARBA" id="ARBA00023242"/>
    </source>
</evidence>
<evidence type="ECO:0000256" key="4">
    <source>
        <dbReference type="ARBA" id="ARBA00022448"/>
    </source>
</evidence>
<keyword evidence="4 8" id="KW-0813">Transport</keyword>
<comment type="subcellular location">
    <subcellularLocation>
        <location evidence="8">Cytoplasm</location>
    </subcellularLocation>
    <subcellularLocation>
        <location evidence="8">Nucleus</location>
    </subcellularLocation>
</comment>
<comment type="similarity">
    <text evidence="2 8">Belongs to the NMD3 family.</text>
</comment>
<feature type="domain" description="60S ribosomal export protein NMD3 SH3" evidence="11">
    <location>
        <begin position="248"/>
        <end position="294"/>
    </location>
</feature>
<proteinExistence type="inferred from homology"/>
<name>A0ABM4B7P8_HYDVU</name>
<evidence type="ECO:0000256" key="3">
    <source>
        <dbReference type="ARBA" id="ARBA00017035"/>
    </source>
</evidence>
<dbReference type="InterPro" id="IPR039768">
    <property type="entry name" value="Nmd3"/>
</dbReference>
<sequence>MEYIKQPSSGTQQTILCCQCGTPTPPNPSNICINCIRSQVDISEGIQKQAILPFCKSCERYFHPPSSWIQCQLESRELLALCLKKLKGLNKSHLVDAGFIWTEPHSKRIKVKLTIQKEVLGSTILQQTFVVDYIVQSQMCDDCHRREAKDFWQAVVQIRQKVSHKKTFYYLEQLIMKHNIHSNSLNIKQVHDGLDFYYANKQHAKRMLDFLQTVVPCRFKTSERLISHDIQNNTFNSKSTFSVELAPICKNDIICLPKKVAKSLSNISQIVICTKITSSIHLVDPFTGKVVELLASAYWRDPFNAFTSTKQLSEFTVLDTEKDFETMNSKYCKADVYLMKNNDSSGSDGQFHCRTHLGHLLSAGDIVAGFDFSTSNTNDSNLDLMNGDNIPDVVLVKKVYGDRKKRSKKRNWKLKELPKETLEKEDNNDDYEEFLEDLEEDKEYRMGLNIYRDRSKVSQSESDLDDAPQISLEEMMDDLQIEDQPMESDGDEE</sequence>
<gene>
    <name evidence="13" type="primary">LOC100199763</name>
</gene>
<dbReference type="GeneID" id="100199763"/>
<dbReference type="RefSeq" id="XP_065644887.1">
    <property type="nucleotide sequence ID" value="XM_065788815.1"/>
</dbReference>
<evidence type="ECO:0000259" key="11">
    <source>
        <dbReference type="Pfam" id="PF21193"/>
    </source>
</evidence>
<comment type="function">
    <text evidence="1 8">Acts as an adapter for the XPO1/CRM1-mediated export of the 60S ribosomal subunit.</text>
</comment>
<dbReference type="Proteomes" id="UP001652625">
    <property type="component" value="Chromosome 01"/>
</dbReference>